<dbReference type="InterPro" id="IPR035969">
    <property type="entry name" value="Rab-GAP_TBC_sf"/>
</dbReference>
<comment type="subcellular location">
    <subcellularLocation>
        <location evidence="1">Cytoplasm</location>
        <location evidence="1">Cytoskeleton</location>
    </subcellularLocation>
</comment>
<feature type="region of interest" description="Disordered" evidence="6">
    <location>
        <begin position="341"/>
        <end position="372"/>
    </location>
</feature>
<evidence type="ECO:0000256" key="5">
    <source>
        <dbReference type="ARBA" id="ARBA00061049"/>
    </source>
</evidence>
<dbReference type="GO" id="GO:0005856">
    <property type="term" value="C:cytoskeleton"/>
    <property type="evidence" value="ECO:0007669"/>
    <property type="project" value="UniProtKB-SubCell"/>
</dbReference>
<dbReference type="SMART" id="SM00164">
    <property type="entry name" value="TBC"/>
    <property type="match status" value="1"/>
</dbReference>
<keyword evidence="2" id="KW-0963">Cytoplasm</keyword>
<keyword evidence="4" id="KW-0131">Cell cycle</keyword>
<dbReference type="PROSITE" id="PS50086">
    <property type="entry name" value="TBC_RABGAP"/>
    <property type="match status" value="1"/>
</dbReference>
<evidence type="ECO:0000256" key="2">
    <source>
        <dbReference type="ARBA" id="ARBA00022490"/>
    </source>
</evidence>
<dbReference type="AlphaFoldDB" id="A0AAW2YP72"/>
<dbReference type="PANTHER" id="PTHR22957:SF263">
    <property type="entry name" value="MITOTIC CHECK POINT PROTEIN BUB2"/>
    <property type="match status" value="1"/>
</dbReference>
<evidence type="ECO:0000256" key="6">
    <source>
        <dbReference type="SAM" id="MobiDB-lite"/>
    </source>
</evidence>
<evidence type="ECO:0000313" key="8">
    <source>
        <dbReference type="EMBL" id="KAL0478708.1"/>
    </source>
</evidence>
<dbReference type="PANTHER" id="PTHR22957">
    <property type="entry name" value="TBC1 DOMAIN FAMILY MEMBER GTPASE-ACTIVATING PROTEIN"/>
    <property type="match status" value="1"/>
</dbReference>
<dbReference type="EMBL" id="JAOPGA020000460">
    <property type="protein sequence ID" value="KAL0478708.1"/>
    <property type="molecule type" value="Genomic_DNA"/>
</dbReference>
<dbReference type="Proteomes" id="UP001431209">
    <property type="component" value="Unassembled WGS sequence"/>
</dbReference>
<dbReference type="InterPro" id="IPR000195">
    <property type="entry name" value="Rab-GAP-TBC_dom"/>
</dbReference>
<organism evidence="8 9">
    <name type="scientific">Acrasis kona</name>
    <dbReference type="NCBI Taxonomy" id="1008807"/>
    <lineage>
        <taxon>Eukaryota</taxon>
        <taxon>Discoba</taxon>
        <taxon>Heterolobosea</taxon>
        <taxon>Tetramitia</taxon>
        <taxon>Eutetramitia</taxon>
        <taxon>Acrasidae</taxon>
        <taxon>Acrasis</taxon>
    </lineage>
</organism>
<accession>A0AAW2YP72</accession>
<feature type="compositionally biased region" description="Polar residues" evidence="6">
    <location>
        <begin position="345"/>
        <end position="372"/>
    </location>
</feature>
<proteinExistence type="inferred from homology"/>
<sequence length="372" mass="43295">MENVRQKFEDLLGQVKDSNQNSINQSLEQLRLIVMLDGIPEETEEERRGLIDTSNTYRKKGLERISDSDRRKLREATTNRTLLCSLRGRLWKIFLRIKVVDVNYYFNLVEKGPSEKAEAEAINNDVFRTFSSDHEFKLRVPDSKLLRMLNAFIHSYSGIAFQQGMSLLAAPFLFCLSEADAFYCYKRFVTRICSAYYTHEMTGCYAGVELVMELLEMLDPELSEHIPQRINRVWAFKYVSSFSTNQKPLSEALKLWDFFFAFGFHFNIVCIVAQAIMIREQLLKEKENECLLRLQKMDECIDARMIINVAIHLLRDIPEDFYKQLSQHTHNLDVVKHIRNKKSSQKASLPVQTSPSNNHPQTKQNNKQGSNS</sequence>
<keyword evidence="3" id="KW-0206">Cytoskeleton</keyword>
<evidence type="ECO:0000256" key="3">
    <source>
        <dbReference type="ARBA" id="ARBA00023212"/>
    </source>
</evidence>
<dbReference type="SUPFAM" id="SSF47923">
    <property type="entry name" value="Ypt/Rab-GAP domain of gyp1p"/>
    <property type="match status" value="2"/>
</dbReference>
<dbReference type="Gene3D" id="1.10.8.270">
    <property type="entry name" value="putative rabgap domain of human tbc1 domain family member 14 like domains"/>
    <property type="match status" value="1"/>
</dbReference>
<keyword evidence="9" id="KW-1185">Reference proteome</keyword>
<reference evidence="8 9" key="1">
    <citation type="submission" date="2024-03" db="EMBL/GenBank/DDBJ databases">
        <title>The Acrasis kona genome and developmental transcriptomes reveal deep origins of eukaryotic multicellular pathways.</title>
        <authorList>
            <person name="Sheikh S."/>
            <person name="Fu C.-J."/>
            <person name="Brown M.W."/>
            <person name="Baldauf S.L."/>
        </authorList>
    </citation>
    <scope>NUCLEOTIDE SEQUENCE [LARGE SCALE GENOMIC DNA]</scope>
    <source>
        <strain evidence="8 9">ATCC MYA-3509</strain>
    </source>
</reference>
<dbReference type="Gene3D" id="1.10.472.80">
    <property type="entry name" value="Ypt/Rab-GAP domain of gyp1p, domain 3"/>
    <property type="match status" value="1"/>
</dbReference>
<evidence type="ECO:0000313" key="9">
    <source>
        <dbReference type="Proteomes" id="UP001431209"/>
    </source>
</evidence>
<gene>
    <name evidence="8" type="ORF">AKO1_008301</name>
</gene>
<dbReference type="GO" id="GO:0005096">
    <property type="term" value="F:GTPase activator activity"/>
    <property type="evidence" value="ECO:0007669"/>
    <property type="project" value="TreeGrafter"/>
</dbReference>
<evidence type="ECO:0000259" key="7">
    <source>
        <dbReference type="PROSITE" id="PS50086"/>
    </source>
</evidence>
<protein>
    <submittedName>
        <fullName evidence="8">Cell cycle arrest protein BUB2</fullName>
    </submittedName>
</protein>
<name>A0AAW2YP72_9EUKA</name>
<dbReference type="Pfam" id="PF00566">
    <property type="entry name" value="RabGAP-TBC"/>
    <property type="match status" value="1"/>
</dbReference>
<evidence type="ECO:0000256" key="4">
    <source>
        <dbReference type="ARBA" id="ARBA00023306"/>
    </source>
</evidence>
<comment type="similarity">
    <text evidence="5">Belongs to the BUB2 family.</text>
</comment>
<dbReference type="FunFam" id="1.10.8.270:FF:000035">
    <property type="entry name" value="Cell cycle arrest protein BUB2"/>
    <property type="match status" value="1"/>
</dbReference>
<comment type="caution">
    <text evidence="8">The sequence shown here is derived from an EMBL/GenBank/DDBJ whole genome shotgun (WGS) entry which is preliminary data.</text>
</comment>
<evidence type="ECO:0000256" key="1">
    <source>
        <dbReference type="ARBA" id="ARBA00004245"/>
    </source>
</evidence>
<feature type="domain" description="Rab-GAP TBC" evidence="7">
    <location>
        <begin position="81"/>
        <end position="263"/>
    </location>
</feature>